<accession>A0A915AXU7</accession>
<evidence type="ECO:0000256" key="1">
    <source>
        <dbReference type="SAM" id="MobiDB-lite"/>
    </source>
</evidence>
<name>A0A915AXU7_PARUN</name>
<feature type="compositionally biased region" description="Low complexity" evidence="1">
    <location>
        <begin position="7"/>
        <end position="20"/>
    </location>
</feature>
<dbReference type="AlphaFoldDB" id="A0A915AXU7"/>
<sequence length="67" mass="7320">MVRMPFSHLPLSLPSYQSSSSASVTSSLKCLAEKEDSTKTALLANIHQLPAVYQHPICIGLFLALYI</sequence>
<evidence type="ECO:0000313" key="3">
    <source>
        <dbReference type="WBParaSite" id="PgR019_g131_t05"/>
    </source>
</evidence>
<dbReference type="Proteomes" id="UP000887569">
    <property type="component" value="Unplaced"/>
</dbReference>
<keyword evidence="2" id="KW-1185">Reference proteome</keyword>
<reference evidence="3" key="1">
    <citation type="submission" date="2022-11" db="UniProtKB">
        <authorList>
            <consortium name="WormBaseParasite"/>
        </authorList>
    </citation>
    <scope>IDENTIFICATION</scope>
</reference>
<dbReference type="WBParaSite" id="PgR019_g131_t05">
    <property type="protein sequence ID" value="PgR019_g131_t05"/>
    <property type="gene ID" value="PgR019_g131"/>
</dbReference>
<feature type="region of interest" description="Disordered" evidence="1">
    <location>
        <begin position="1"/>
        <end position="20"/>
    </location>
</feature>
<organism evidence="2 3">
    <name type="scientific">Parascaris univalens</name>
    <name type="common">Nematode worm</name>
    <dbReference type="NCBI Taxonomy" id="6257"/>
    <lineage>
        <taxon>Eukaryota</taxon>
        <taxon>Metazoa</taxon>
        <taxon>Ecdysozoa</taxon>
        <taxon>Nematoda</taxon>
        <taxon>Chromadorea</taxon>
        <taxon>Rhabditida</taxon>
        <taxon>Spirurina</taxon>
        <taxon>Ascaridomorpha</taxon>
        <taxon>Ascaridoidea</taxon>
        <taxon>Ascarididae</taxon>
        <taxon>Parascaris</taxon>
    </lineage>
</organism>
<protein>
    <submittedName>
        <fullName evidence="3">Malonyl-CoA decarboxylase</fullName>
    </submittedName>
</protein>
<proteinExistence type="predicted"/>
<evidence type="ECO:0000313" key="2">
    <source>
        <dbReference type="Proteomes" id="UP000887569"/>
    </source>
</evidence>